<dbReference type="GO" id="GO:0102710">
    <property type="term" value="F:D-inositol-3-phosphate glycosyltransferase activity"/>
    <property type="evidence" value="ECO:0007669"/>
    <property type="project" value="UniProtKB-EC"/>
</dbReference>
<comment type="similarity">
    <text evidence="1">Belongs to the glycosyltransferase group 1 family. Glycosyltransferase 4 subfamily.</text>
</comment>
<dbReference type="AlphaFoldDB" id="A0A518III5"/>
<accession>A0A518III5</accession>
<keyword evidence="3 5" id="KW-0808">Transferase</keyword>
<dbReference type="InterPro" id="IPR001296">
    <property type="entry name" value="Glyco_trans_1"/>
</dbReference>
<dbReference type="CDD" id="cd03801">
    <property type="entry name" value="GT4_PimA-like"/>
    <property type="match status" value="1"/>
</dbReference>
<evidence type="ECO:0000259" key="4">
    <source>
        <dbReference type="Pfam" id="PF00534"/>
    </source>
</evidence>
<dbReference type="PANTHER" id="PTHR12526:SF640">
    <property type="entry name" value="COLANIC ACID BIOSYNTHESIS GLYCOSYLTRANSFERASE WCAL-RELATED"/>
    <property type="match status" value="1"/>
</dbReference>
<dbReference type="EC" id="2.4.1.250" evidence="5"/>
<keyword evidence="2 5" id="KW-0328">Glycosyltransferase</keyword>
<evidence type="ECO:0000256" key="3">
    <source>
        <dbReference type="ARBA" id="ARBA00022679"/>
    </source>
</evidence>
<sequence length="449" mass="50532">MPEPSSKKLHVAIITSGGAGMFCGACMHDNTWTRAMINQGAEATLIPTYTPIRVDEQNMTGSPVFLGGINVYLNYRSPLWRRLPRFMKHWLNTPWIINLATSFGVSNDAHELGALTVTLLEGEQGPELMEIEELAQFVGDQLKPDVVCLSNALLSGTIKTIKQHFQGPVYCVLQGDDVFLEELGEPYRGRSLELIRQNVQQLDGVLVHSDYYRDFMSKYLDLPVDHFQKMLLGIDLKGHDGTPNESQHEPFTIGFFARICKEKGLHNVVQAFELFHKKYPDSRLCVGGFLGKESEAYFQETTEPLAALNEAYQYWGSPDTREEKVAFYKSLSVLSVPTDYHEPKGLFVLEAMANGVPVVQPAHGAFPELIEKTEGGLLVPPGDPQALADAWEKLYRDKDYCRKLAQQGYERVRQFYSAELMAEESLQFFQKVVENSGFAQNEPQLTPEP</sequence>
<dbReference type="KEGG" id="gfm:Enr17x_49610"/>
<evidence type="ECO:0000313" key="6">
    <source>
        <dbReference type="Proteomes" id="UP000318313"/>
    </source>
</evidence>
<evidence type="ECO:0000256" key="2">
    <source>
        <dbReference type="ARBA" id="ARBA00022676"/>
    </source>
</evidence>
<name>A0A518III5_9PLAN</name>
<dbReference type="Proteomes" id="UP000318313">
    <property type="component" value="Chromosome"/>
</dbReference>
<dbReference type="EMBL" id="CP037452">
    <property type="protein sequence ID" value="QDV52891.1"/>
    <property type="molecule type" value="Genomic_DNA"/>
</dbReference>
<proteinExistence type="inferred from homology"/>
<evidence type="ECO:0000256" key="1">
    <source>
        <dbReference type="ARBA" id="ARBA00009481"/>
    </source>
</evidence>
<evidence type="ECO:0000313" key="5">
    <source>
        <dbReference type="EMBL" id="QDV52891.1"/>
    </source>
</evidence>
<dbReference type="SUPFAM" id="SSF53756">
    <property type="entry name" value="UDP-Glycosyltransferase/glycogen phosphorylase"/>
    <property type="match status" value="1"/>
</dbReference>
<gene>
    <name evidence="5" type="primary">mshA_4</name>
    <name evidence="5" type="ORF">Enr17x_49610</name>
</gene>
<dbReference type="Pfam" id="PF00534">
    <property type="entry name" value="Glycos_transf_1"/>
    <property type="match status" value="1"/>
</dbReference>
<dbReference type="RefSeq" id="WP_145312160.1">
    <property type="nucleotide sequence ID" value="NZ_CP037452.1"/>
</dbReference>
<organism evidence="5 6">
    <name type="scientific">Gimesia fumaroli</name>
    <dbReference type="NCBI Taxonomy" id="2527976"/>
    <lineage>
        <taxon>Bacteria</taxon>
        <taxon>Pseudomonadati</taxon>
        <taxon>Planctomycetota</taxon>
        <taxon>Planctomycetia</taxon>
        <taxon>Planctomycetales</taxon>
        <taxon>Planctomycetaceae</taxon>
        <taxon>Gimesia</taxon>
    </lineage>
</organism>
<reference evidence="5 6" key="1">
    <citation type="submission" date="2019-03" db="EMBL/GenBank/DDBJ databases">
        <title>Deep-cultivation of Planctomycetes and their phenomic and genomic characterization uncovers novel biology.</title>
        <authorList>
            <person name="Wiegand S."/>
            <person name="Jogler M."/>
            <person name="Boedeker C."/>
            <person name="Pinto D."/>
            <person name="Vollmers J."/>
            <person name="Rivas-Marin E."/>
            <person name="Kohn T."/>
            <person name="Peeters S.H."/>
            <person name="Heuer A."/>
            <person name="Rast P."/>
            <person name="Oberbeckmann S."/>
            <person name="Bunk B."/>
            <person name="Jeske O."/>
            <person name="Meyerdierks A."/>
            <person name="Storesund J.E."/>
            <person name="Kallscheuer N."/>
            <person name="Luecker S."/>
            <person name="Lage O.M."/>
            <person name="Pohl T."/>
            <person name="Merkel B.J."/>
            <person name="Hornburger P."/>
            <person name="Mueller R.-W."/>
            <person name="Bruemmer F."/>
            <person name="Labrenz M."/>
            <person name="Spormann A.M."/>
            <person name="Op den Camp H."/>
            <person name="Overmann J."/>
            <person name="Amann R."/>
            <person name="Jetten M.S.M."/>
            <person name="Mascher T."/>
            <person name="Medema M.H."/>
            <person name="Devos D.P."/>
            <person name="Kaster A.-K."/>
            <person name="Ovreas L."/>
            <person name="Rohde M."/>
            <person name="Galperin M.Y."/>
            <person name="Jogler C."/>
        </authorList>
    </citation>
    <scope>NUCLEOTIDE SEQUENCE [LARGE SCALE GENOMIC DNA]</scope>
    <source>
        <strain evidence="5 6">Enr17</strain>
    </source>
</reference>
<keyword evidence="6" id="KW-1185">Reference proteome</keyword>
<dbReference type="OrthoDB" id="9802525at2"/>
<dbReference type="PANTHER" id="PTHR12526">
    <property type="entry name" value="GLYCOSYLTRANSFERASE"/>
    <property type="match status" value="1"/>
</dbReference>
<protein>
    <submittedName>
        <fullName evidence="5">D-inositol 3-phosphate glycosyltransferase</fullName>
        <ecNumber evidence="5">2.4.1.250</ecNumber>
    </submittedName>
</protein>
<feature type="domain" description="Glycosyl transferase family 1" evidence="4">
    <location>
        <begin position="245"/>
        <end position="411"/>
    </location>
</feature>
<dbReference type="Gene3D" id="3.40.50.2000">
    <property type="entry name" value="Glycogen Phosphorylase B"/>
    <property type="match status" value="2"/>
</dbReference>